<evidence type="ECO:0000313" key="2">
    <source>
        <dbReference type="Proteomes" id="UP000004625"/>
    </source>
</evidence>
<reference evidence="1 2" key="1">
    <citation type="submission" date="2011-09" db="EMBL/GenBank/DDBJ databases">
        <authorList>
            <person name="Weinstock G."/>
            <person name="Sodergren E."/>
            <person name="Clifton S."/>
            <person name="Fulton L."/>
            <person name="Fulton B."/>
            <person name="Courtney L."/>
            <person name="Fronick C."/>
            <person name="Harrison M."/>
            <person name="Strong C."/>
            <person name="Farmer C."/>
            <person name="Delahaunty K."/>
            <person name="Markovic C."/>
            <person name="Hall O."/>
            <person name="Minx P."/>
            <person name="Tomlinson C."/>
            <person name="Mitreva M."/>
            <person name="Hou S."/>
            <person name="Chen J."/>
            <person name="Wollam A."/>
            <person name="Pepin K.H."/>
            <person name="Johnson M."/>
            <person name="Bhonagiri V."/>
            <person name="Zhang X."/>
            <person name="Suruliraj S."/>
            <person name="Warren W."/>
            <person name="Chinwalla A."/>
            <person name="Mardis E.R."/>
            <person name="Wilson R.K."/>
        </authorList>
    </citation>
    <scope>NUCLEOTIDE SEQUENCE [LARGE SCALE GENOMIC DNA]</scope>
    <source>
        <strain evidence="1 2">F0439</strain>
    </source>
</reference>
<comment type="caution">
    <text evidence="1">The sequence shown here is derived from an EMBL/GenBank/DDBJ whole genome shotgun (WGS) entry which is preliminary data.</text>
</comment>
<sequence>MVLVWIGPKTKSIWFGIEGDKRKAISDHLTTIFSNNNAQMCRKGGLQSYGFDTNPQVQFPVFTRPCEDAPTTAIRQGCAFTPPIVR</sequence>
<dbReference type="EMBL" id="AGEY01000183">
    <property type="protein sequence ID" value="EHL96437.1"/>
    <property type="molecule type" value="Genomic_DNA"/>
</dbReference>
<proteinExistence type="predicted"/>
<dbReference type="HOGENOM" id="CLU_2494000_0_0_9"/>
<evidence type="ECO:0000313" key="1">
    <source>
        <dbReference type="EMBL" id="EHL96437.1"/>
    </source>
</evidence>
<protein>
    <submittedName>
        <fullName evidence="1">Uncharacterized protein</fullName>
    </submittedName>
</protein>
<dbReference type="Proteomes" id="UP000004625">
    <property type="component" value="Unassembled WGS sequence"/>
</dbReference>
<dbReference type="AlphaFoldDB" id="G9ZRN4"/>
<gene>
    <name evidence="1" type="ORF">HMPREF9103_02395</name>
</gene>
<name>G9ZRN4_9LACO</name>
<organism evidence="1 2">
    <name type="scientific">Lentilactobacillus parafarraginis F0439</name>
    <dbReference type="NCBI Taxonomy" id="797515"/>
    <lineage>
        <taxon>Bacteria</taxon>
        <taxon>Bacillati</taxon>
        <taxon>Bacillota</taxon>
        <taxon>Bacilli</taxon>
        <taxon>Lactobacillales</taxon>
        <taxon>Lactobacillaceae</taxon>
        <taxon>Lentilactobacillus</taxon>
    </lineage>
</organism>
<accession>G9ZRN4</accession>
<keyword evidence="2" id="KW-1185">Reference proteome</keyword>